<protein>
    <submittedName>
        <fullName evidence="2">Gag-pol polyprotein</fullName>
    </submittedName>
</protein>
<evidence type="ECO:0000259" key="1">
    <source>
        <dbReference type="Pfam" id="PF07727"/>
    </source>
</evidence>
<evidence type="ECO:0000313" key="3">
    <source>
        <dbReference type="Proteomes" id="UP000265520"/>
    </source>
</evidence>
<reference evidence="2 3" key="1">
    <citation type="journal article" date="2018" name="Front. Plant Sci.">
        <title>Red Clover (Trifolium pratense) and Zigzag Clover (T. medium) - A Picture of Genomic Similarities and Differences.</title>
        <authorList>
            <person name="Dluhosova J."/>
            <person name="Istvanek J."/>
            <person name="Nedelnik J."/>
            <person name="Repkova J."/>
        </authorList>
    </citation>
    <scope>NUCLEOTIDE SEQUENCE [LARGE SCALE GENOMIC DNA]</scope>
    <source>
        <strain evidence="3">cv. 10/8</strain>
        <tissue evidence="2">Leaf</tissue>
    </source>
</reference>
<dbReference type="SUPFAM" id="SSF56672">
    <property type="entry name" value="DNA/RNA polymerases"/>
    <property type="match status" value="1"/>
</dbReference>
<proteinExistence type="predicted"/>
<accession>A0A392PF51</accession>
<dbReference type="EMBL" id="LXQA010075016">
    <property type="protein sequence ID" value="MCI10100.1"/>
    <property type="molecule type" value="Genomic_DNA"/>
</dbReference>
<sequence>MLVTGSNEILVKEFKAEILKVFEMTDLGLMSYFLGMEVNQDCDGVFICQKKYAKELLKKFCMEDCKSTTTPMNQKEKFSKDDGAKKIDESKYRGLIGCLTYLTATRPDIMYVVSVLSRFMHCASEVHYQALKRIMRYIKGTINYGIKYTCCQKFKLVGYSDSDWAGSIDDMRSTTGYCFSFGSGVFSWCSKKQEVIAQSTAEAEFIAANATVNQAIWIRKILVDLQMK</sequence>
<dbReference type="InterPro" id="IPR013103">
    <property type="entry name" value="RVT_2"/>
</dbReference>
<dbReference type="Pfam" id="PF07727">
    <property type="entry name" value="RVT_2"/>
    <property type="match status" value="1"/>
</dbReference>
<dbReference type="Proteomes" id="UP000265520">
    <property type="component" value="Unassembled WGS sequence"/>
</dbReference>
<dbReference type="PANTHER" id="PTHR11439:SF503">
    <property type="entry name" value="CYSTEINE-RICH RLK (RECEPTOR-LIKE PROTEIN KINASE) 8"/>
    <property type="match status" value="1"/>
</dbReference>
<dbReference type="CDD" id="cd09272">
    <property type="entry name" value="RNase_HI_RT_Ty1"/>
    <property type="match status" value="1"/>
</dbReference>
<dbReference type="InterPro" id="IPR043502">
    <property type="entry name" value="DNA/RNA_pol_sf"/>
</dbReference>
<evidence type="ECO:0000313" key="2">
    <source>
        <dbReference type="EMBL" id="MCI10100.1"/>
    </source>
</evidence>
<name>A0A392PF51_9FABA</name>
<organism evidence="2 3">
    <name type="scientific">Trifolium medium</name>
    <dbReference type="NCBI Taxonomy" id="97028"/>
    <lineage>
        <taxon>Eukaryota</taxon>
        <taxon>Viridiplantae</taxon>
        <taxon>Streptophyta</taxon>
        <taxon>Embryophyta</taxon>
        <taxon>Tracheophyta</taxon>
        <taxon>Spermatophyta</taxon>
        <taxon>Magnoliopsida</taxon>
        <taxon>eudicotyledons</taxon>
        <taxon>Gunneridae</taxon>
        <taxon>Pentapetalae</taxon>
        <taxon>rosids</taxon>
        <taxon>fabids</taxon>
        <taxon>Fabales</taxon>
        <taxon>Fabaceae</taxon>
        <taxon>Papilionoideae</taxon>
        <taxon>50 kb inversion clade</taxon>
        <taxon>NPAAA clade</taxon>
        <taxon>Hologalegina</taxon>
        <taxon>IRL clade</taxon>
        <taxon>Trifolieae</taxon>
        <taxon>Trifolium</taxon>
    </lineage>
</organism>
<dbReference type="PANTHER" id="PTHR11439">
    <property type="entry name" value="GAG-POL-RELATED RETROTRANSPOSON"/>
    <property type="match status" value="1"/>
</dbReference>
<feature type="non-terminal residue" evidence="2">
    <location>
        <position position="228"/>
    </location>
</feature>
<comment type="caution">
    <text evidence="2">The sequence shown here is derived from an EMBL/GenBank/DDBJ whole genome shotgun (WGS) entry which is preliminary data.</text>
</comment>
<dbReference type="AlphaFoldDB" id="A0A392PF51"/>
<keyword evidence="3" id="KW-1185">Reference proteome</keyword>
<feature type="domain" description="Reverse transcriptase Ty1/copia-type" evidence="1">
    <location>
        <begin position="1"/>
        <end position="73"/>
    </location>
</feature>